<dbReference type="RefSeq" id="WP_317975256.1">
    <property type="nucleotide sequence ID" value="NZ_BTFW01000001.1"/>
</dbReference>
<reference evidence="6 7" key="1">
    <citation type="submission" date="2023-06" db="EMBL/GenBank/DDBJ databases">
        <title>Draft genome sequence of Novosphingobium sp. strain IK01.</title>
        <authorList>
            <person name="Hatamoto M."/>
            <person name="Ikarashi T."/>
            <person name="Yamaguchi T."/>
        </authorList>
    </citation>
    <scope>NUCLEOTIDE SEQUENCE [LARGE SCALE GENOMIC DNA]</scope>
    <source>
        <strain evidence="6 7">IK01</strain>
    </source>
</reference>
<protein>
    <recommendedName>
        <fullName evidence="5">HIG1 domain-containing protein</fullName>
    </recommendedName>
</protein>
<evidence type="ECO:0000256" key="2">
    <source>
        <dbReference type="ARBA" id="ARBA00022989"/>
    </source>
</evidence>
<evidence type="ECO:0000256" key="3">
    <source>
        <dbReference type="ARBA" id="ARBA00023136"/>
    </source>
</evidence>
<dbReference type="PROSITE" id="PS51503">
    <property type="entry name" value="HIG1"/>
    <property type="match status" value="1"/>
</dbReference>
<keyword evidence="7" id="KW-1185">Reference proteome</keyword>
<evidence type="ECO:0000256" key="4">
    <source>
        <dbReference type="SAM" id="Phobius"/>
    </source>
</evidence>
<gene>
    <name evidence="6" type="ORF">NUTIK01_23620</name>
</gene>
<accession>A0ABQ6P8K5</accession>
<dbReference type="EMBL" id="BTFW01000001">
    <property type="protein sequence ID" value="GMM61585.1"/>
    <property type="molecule type" value="Genomic_DNA"/>
</dbReference>
<dbReference type="InterPro" id="IPR007667">
    <property type="entry name" value="Hypoxia_induced_domain"/>
</dbReference>
<comment type="caution">
    <text evidence="6">The sequence shown here is derived from an EMBL/GenBank/DDBJ whole genome shotgun (WGS) entry which is preliminary data.</text>
</comment>
<feature type="transmembrane region" description="Helical" evidence="4">
    <location>
        <begin position="58"/>
        <end position="76"/>
    </location>
</feature>
<evidence type="ECO:0000259" key="5">
    <source>
        <dbReference type="PROSITE" id="PS51503"/>
    </source>
</evidence>
<evidence type="ECO:0000313" key="6">
    <source>
        <dbReference type="EMBL" id="GMM61585.1"/>
    </source>
</evidence>
<keyword evidence="2 4" id="KW-1133">Transmembrane helix</keyword>
<dbReference type="Proteomes" id="UP001187221">
    <property type="component" value="Unassembled WGS sequence"/>
</dbReference>
<sequence length="78" mass="8757">MRQVLVPLLIVLMVLTVWSLVRGIMAFARTVRRDGSGEGAEGLRDMHLLQNRMMMNRIKFQGLAIAVVILLLMVAGKH</sequence>
<keyword evidence="1 4" id="KW-0812">Transmembrane</keyword>
<evidence type="ECO:0000313" key="7">
    <source>
        <dbReference type="Proteomes" id="UP001187221"/>
    </source>
</evidence>
<name>A0ABQ6P8K5_9SPHN</name>
<evidence type="ECO:0000256" key="1">
    <source>
        <dbReference type="ARBA" id="ARBA00022692"/>
    </source>
</evidence>
<feature type="domain" description="HIG1" evidence="5">
    <location>
        <begin position="1"/>
        <end position="78"/>
    </location>
</feature>
<organism evidence="6 7">
    <name type="scientific">Novosphingobium pituita</name>
    <dbReference type="NCBI Taxonomy" id="3056842"/>
    <lineage>
        <taxon>Bacteria</taxon>
        <taxon>Pseudomonadati</taxon>
        <taxon>Pseudomonadota</taxon>
        <taxon>Alphaproteobacteria</taxon>
        <taxon>Sphingomonadales</taxon>
        <taxon>Sphingomonadaceae</taxon>
        <taxon>Novosphingobium</taxon>
    </lineage>
</organism>
<keyword evidence="3 4" id="KW-0472">Membrane</keyword>
<proteinExistence type="predicted"/>